<keyword evidence="2" id="KW-0808">Transferase</keyword>
<evidence type="ECO:0000256" key="2">
    <source>
        <dbReference type="ARBA" id="ARBA00022679"/>
    </source>
</evidence>
<dbReference type="InterPro" id="IPR029063">
    <property type="entry name" value="SAM-dependent_MTases_sf"/>
</dbReference>
<proteinExistence type="predicted"/>
<reference evidence="3 4" key="1">
    <citation type="submission" date="2024-02" db="EMBL/GenBank/DDBJ databases">
        <authorList>
            <person name="Chen Y."/>
            <person name="Shah S."/>
            <person name="Dougan E. K."/>
            <person name="Thang M."/>
            <person name="Chan C."/>
        </authorList>
    </citation>
    <scope>NUCLEOTIDE SEQUENCE [LARGE SCALE GENOMIC DNA]</scope>
</reference>
<accession>A0ABP0PT10</accession>
<dbReference type="Proteomes" id="UP001642484">
    <property type="component" value="Unassembled WGS sequence"/>
</dbReference>
<protein>
    <recommendedName>
        <fullName evidence="5">DNA (cytosine-5-)-methyltransferase</fullName>
    </recommendedName>
</protein>
<evidence type="ECO:0008006" key="5">
    <source>
        <dbReference type="Google" id="ProtNLM"/>
    </source>
</evidence>
<evidence type="ECO:0000313" key="4">
    <source>
        <dbReference type="Proteomes" id="UP001642484"/>
    </source>
</evidence>
<gene>
    <name evidence="3" type="ORF">CCMP2556_LOCUS39003</name>
</gene>
<sequence length="906" mass="102890">EAWLFEAFNCGGGTTVFDHGSATEPIKDEEELFESSPEEAECFHSSNEEEECFPTSGSGECVFGSDSEVDQCADTPPATKRARYADRRPEHYMFAGSEVCKGALARLIGVGNSTLGKLRRGEAVFTNSSRPRLPRHPMFKFTIRGGEQALWQNVVMWFWYIYHRFAEVMPTGFAVPGERVPESPFPEKEDKDTDLGAVRYLPHTSRTELYWDYVAYCESKGERAASHSQFFRVCNPILKPGAREGHLRFRKEGDHAQCDQCYSLRQKIAAAKTTEAKASAQRDHQRHVIAQWLDRQIYWSFRSLSQAAFEAMAQMGSRQALATLSISQSVMTCMADGMDQAKYKCPRIRGRFSKTFTKLWRPSLHVSAQAAIISRHEFSTPLEVVELMDSSFRPALSGELHRKKAKPVKVRAVASKLDEVAEWKAWGQLRFCLRMDCDPSSFGRCQVEELSGHVPHGSDVLVFIKKWMADPEPVRVICLVPARVCLELRNAFQQPVGNQNRRAIGEQVRQNIQTYAPQCCRQKSIHPDALAYLTQWVDGTLQKFVVKFLCENEPFKQKYLANAFGEPLLFADMTELGSGWARDYRSGEYKHVQLCLVGYPCKSLSMQNHSAKSFRDESSTSGRGYQSMMRFVDYARPTILCAENVAAMQHSRKRFENEVPIQIQGEAFERKGYAAFHELLCSSHFGLAQQRSRVWAVYYKKKLEPEPSGTPQSNPLDIVKLFKCKSYDIENFLLPPGTSDVARGRVRADPAKRKRSDLKLKIRGFQLSLTERELAILSVAVTELQNMGKCPFSETYVIQVDPRDQNFCRSTYSRTNPRLCPCLLPNGKYVITGRFTILTSQEKARLQGVGRSEFDRYSMKNLTASQLSNMAGNAFCPQVANQQIPLRPCSKLFKHRSMLEVNRLSF</sequence>
<keyword evidence="1" id="KW-0489">Methyltransferase</keyword>
<dbReference type="Pfam" id="PF00145">
    <property type="entry name" value="DNA_methylase"/>
    <property type="match status" value="1"/>
</dbReference>
<comment type="caution">
    <text evidence="3">The sequence shown here is derived from an EMBL/GenBank/DDBJ whole genome shotgun (WGS) entry which is preliminary data.</text>
</comment>
<organism evidence="3 4">
    <name type="scientific">Durusdinium trenchii</name>
    <dbReference type="NCBI Taxonomy" id="1381693"/>
    <lineage>
        <taxon>Eukaryota</taxon>
        <taxon>Sar</taxon>
        <taxon>Alveolata</taxon>
        <taxon>Dinophyceae</taxon>
        <taxon>Suessiales</taxon>
        <taxon>Symbiodiniaceae</taxon>
        <taxon>Durusdinium</taxon>
    </lineage>
</organism>
<feature type="non-terminal residue" evidence="3">
    <location>
        <position position="1"/>
    </location>
</feature>
<dbReference type="Gene3D" id="3.40.50.150">
    <property type="entry name" value="Vaccinia Virus protein VP39"/>
    <property type="match status" value="1"/>
</dbReference>
<dbReference type="InterPro" id="IPR001525">
    <property type="entry name" value="C5_MeTfrase"/>
</dbReference>
<keyword evidence="4" id="KW-1185">Reference proteome</keyword>
<evidence type="ECO:0000256" key="1">
    <source>
        <dbReference type="ARBA" id="ARBA00022603"/>
    </source>
</evidence>
<dbReference type="SUPFAM" id="SSF53335">
    <property type="entry name" value="S-adenosyl-L-methionine-dependent methyltransferases"/>
    <property type="match status" value="1"/>
</dbReference>
<name>A0ABP0PT10_9DINO</name>
<evidence type="ECO:0000313" key="3">
    <source>
        <dbReference type="EMBL" id="CAK9079168.1"/>
    </source>
</evidence>
<dbReference type="EMBL" id="CAXAMN010023628">
    <property type="protein sequence ID" value="CAK9079168.1"/>
    <property type="molecule type" value="Genomic_DNA"/>
</dbReference>